<keyword evidence="7" id="KW-0630">Potassium</keyword>
<evidence type="ECO:0000256" key="9">
    <source>
        <dbReference type="ARBA" id="ARBA00023065"/>
    </source>
</evidence>
<dbReference type="Pfam" id="PF06736">
    <property type="entry name" value="TMEM175"/>
    <property type="match status" value="1"/>
</dbReference>
<reference evidence="14 17" key="2">
    <citation type="submission" date="2018-08" db="EMBL/GenBank/DDBJ databases">
        <title>Murine metabolic-syndrome-specific gut microbial biobank.</title>
        <authorList>
            <person name="Liu C."/>
        </authorList>
    </citation>
    <scope>NUCLEOTIDE SEQUENCE [LARGE SCALE GENOMIC DNA]</scope>
    <source>
        <strain evidence="14 17">1XD21-27</strain>
    </source>
</reference>
<comment type="catalytic activity">
    <reaction evidence="12">
        <text>K(+)(in) = K(+)(out)</text>
        <dbReference type="Rhea" id="RHEA:29463"/>
        <dbReference type="ChEBI" id="CHEBI:29103"/>
    </reaction>
</comment>
<reference evidence="15 16" key="1">
    <citation type="submission" date="2018-08" db="EMBL/GenBank/DDBJ databases">
        <title>A genome reference for cultivated species of the human gut microbiota.</title>
        <authorList>
            <person name="Zou Y."/>
            <person name="Xue W."/>
            <person name="Luo G."/>
        </authorList>
    </citation>
    <scope>NUCLEOTIDE SEQUENCE [LARGE SCALE GENOMIC DNA]</scope>
    <source>
        <strain evidence="15 16">OM08-17AT</strain>
    </source>
</reference>
<keyword evidence="4" id="KW-0633">Potassium transport</keyword>
<evidence type="ECO:0000256" key="7">
    <source>
        <dbReference type="ARBA" id="ARBA00022958"/>
    </source>
</evidence>
<gene>
    <name evidence="14" type="ORF">D3Z30_08750</name>
    <name evidence="15" type="ORF">DXC19_08870</name>
</gene>
<feature type="transmembrane region" description="Helical" evidence="13">
    <location>
        <begin position="76"/>
        <end position="97"/>
    </location>
</feature>
<comment type="similarity">
    <text evidence="2">Belongs to the TMEM175 family.</text>
</comment>
<dbReference type="GO" id="GO:0005267">
    <property type="term" value="F:potassium channel activity"/>
    <property type="evidence" value="ECO:0007669"/>
    <property type="project" value="UniProtKB-KW"/>
</dbReference>
<name>A0A364UT87_STAWA</name>
<keyword evidence="9" id="KW-0406">Ion transport</keyword>
<dbReference type="PANTHER" id="PTHR31462:SF5">
    <property type="entry name" value="ENDOSOMAL_LYSOSOMAL PROTON CHANNEL TMEM175"/>
    <property type="match status" value="1"/>
</dbReference>
<evidence type="ECO:0000313" key="15">
    <source>
        <dbReference type="EMBL" id="RGM29720.1"/>
    </source>
</evidence>
<dbReference type="RefSeq" id="WP_002467334.1">
    <property type="nucleotide sequence ID" value="NZ_CABMFV010000004.1"/>
</dbReference>
<keyword evidence="10 13" id="KW-0472">Membrane</keyword>
<dbReference type="AlphaFoldDB" id="A0A364UT87"/>
<evidence type="ECO:0000256" key="13">
    <source>
        <dbReference type="SAM" id="Phobius"/>
    </source>
</evidence>
<evidence type="ECO:0000256" key="4">
    <source>
        <dbReference type="ARBA" id="ARBA00022538"/>
    </source>
</evidence>
<feature type="transmembrane region" description="Helical" evidence="13">
    <location>
        <begin position="154"/>
        <end position="180"/>
    </location>
</feature>
<organism evidence="15 16">
    <name type="scientific">Staphylococcus warneri</name>
    <dbReference type="NCBI Taxonomy" id="1292"/>
    <lineage>
        <taxon>Bacteria</taxon>
        <taxon>Bacillati</taxon>
        <taxon>Bacillota</taxon>
        <taxon>Bacilli</taxon>
        <taxon>Bacillales</taxon>
        <taxon>Staphylococcaceae</taxon>
        <taxon>Staphylococcus</taxon>
    </lineage>
</organism>
<feature type="transmembrane region" description="Helical" evidence="13">
    <location>
        <begin position="45"/>
        <end position="64"/>
    </location>
</feature>
<accession>A0A364UT87</accession>
<protein>
    <submittedName>
        <fullName evidence="15">DUF1211 domain-containing protein</fullName>
    </submittedName>
</protein>
<keyword evidence="5 13" id="KW-0812">Transmembrane</keyword>
<keyword evidence="3" id="KW-0813">Transport</keyword>
<evidence type="ECO:0000256" key="6">
    <source>
        <dbReference type="ARBA" id="ARBA00022826"/>
    </source>
</evidence>
<evidence type="ECO:0000313" key="14">
    <source>
        <dbReference type="EMBL" id="NBH31068.1"/>
    </source>
</evidence>
<evidence type="ECO:0000256" key="10">
    <source>
        <dbReference type="ARBA" id="ARBA00023136"/>
    </source>
</evidence>
<evidence type="ECO:0000256" key="8">
    <source>
        <dbReference type="ARBA" id="ARBA00022989"/>
    </source>
</evidence>
<sequence length="187" mass="21624">MSKSRVEAFSDGVIAIIITILVLELKLPEHHHSLEAILELKYNFIAYAVSFIAIATIWISHHHLLNQISEINNKILWANINFLFWLSLLPTITAWFGHDIMSWQAALLYNIDIIAFNLSFMLLRNQVIKLSPKTQNHHLSETRVKEMLSFANNVITLIISFFFPPYALIGLLLNILIWVIPFHKQHS</sequence>
<dbReference type="EMBL" id="QXWP01000004">
    <property type="protein sequence ID" value="NBH31068.1"/>
    <property type="molecule type" value="Genomic_DNA"/>
</dbReference>
<evidence type="ECO:0000256" key="2">
    <source>
        <dbReference type="ARBA" id="ARBA00006920"/>
    </source>
</evidence>
<proteinExistence type="inferred from homology"/>
<evidence type="ECO:0000313" key="17">
    <source>
        <dbReference type="Proteomes" id="UP000481807"/>
    </source>
</evidence>
<feature type="transmembrane region" description="Helical" evidence="13">
    <location>
        <begin position="7"/>
        <end position="25"/>
    </location>
</feature>
<dbReference type="Proteomes" id="UP000481807">
    <property type="component" value="Unassembled WGS sequence"/>
</dbReference>
<evidence type="ECO:0000256" key="12">
    <source>
        <dbReference type="ARBA" id="ARBA00034430"/>
    </source>
</evidence>
<evidence type="ECO:0000256" key="5">
    <source>
        <dbReference type="ARBA" id="ARBA00022692"/>
    </source>
</evidence>
<evidence type="ECO:0000313" key="16">
    <source>
        <dbReference type="Proteomes" id="UP000261016"/>
    </source>
</evidence>
<dbReference type="PANTHER" id="PTHR31462">
    <property type="entry name" value="ENDOSOMAL/LYSOSOMAL POTASSIUM CHANNEL TMEM175"/>
    <property type="match status" value="1"/>
</dbReference>
<keyword evidence="6" id="KW-0631">Potassium channel</keyword>
<keyword evidence="8 13" id="KW-1133">Transmembrane helix</keyword>
<dbReference type="EMBL" id="QSTD01000004">
    <property type="protein sequence ID" value="RGM29720.1"/>
    <property type="molecule type" value="Genomic_DNA"/>
</dbReference>
<comment type="caution">
    <text evidence="15">The sequence shown here is derived from an EMBL/GenBank/DDBJ whole genome shotgun (WGS) entry which is preliminary data.</text>
</comment>
<dbReference type="Proteomes" id="UP000261016">
    <property type="component" value="Unassembled WGS sequence"/>
</dbReference>
<comment type="subcellular location">
    <subcellularLocation>
        <location evidence="1">Membrane</location>
        <topology evidence="1">Multi-pass membrane protein</topology>
    </subcellularLocation>
</comment>
<evidence type="ECO:0000256" key="3">
    <source>
        <dbReference type="ARBA" id="ARBA00022448"/>
    </source>
</evidence>
<evidence type="ECO:0000256" key="1">
    <source>
        <dbReference type="ARBA" id="ARBA00004141"/>
    </source>
</evidence>
<keyword evidence="11" id="KW-0407">Ion channel</keyword>
<feature type="transmembrane region" description="Helical" evidence="13">
    <location>
        <begin position="103"/>
        <end position="123"/>
    </location>
</feature>
<evidence type="ECO:0000256" key="11">
    <source>
        <dbReference type="ARBA" id="ARBA00023303"/>
    </source>
</evidence>
<dbReference type="GO" id="GO:0016020">
    <property type="term" value="C:membrane"/>
    <property type="evidence" value="ECO:0007669"/>
    <property type="project" value="UniProtKB-SubCell"/>
</dbReference>
<dbReference type="InterPro" id="IPR010617">
    <property type="entry name" value="TMEM175-like"/>
</dbReference>
<dbReference type="GO" id="GO:0015252">
    <property type="term" value="F:proton channel activity"/>
    <property type="evidence" value="ECO:0007669"/>
    <property type="project" value="InterPro"/>
</dbReference>